<keyword evidence="1" id="KW-0805">Transcription regulation</keyword>
<dbReference type="InterPro" id="IPR018060">
    <property type="entry name" value="HTH_AraC"/>
</dbReference>
<evidence type="ECO:0000259" key="4">
    <source>
        <dbReference type="PROSITE" id="PS01124"/>
    </source>
</evidence>
<dbReference type="SMART" id="SM00342">
    <property type="entry name" value="HTH_ARAC"/>
    <property type="match status" value="1"/>
</dbReference>
<evidence type="ECO:0000256" key="3">
    <source>
        <dbReference type="ARBA" id="ARBA00023163"/>
    </source>
</evidence>
<dbReference type="PROSITE" id="PS01124">
    <property type="entry name" value="HTH_ARAC_FAMILY_2"/>
    <property type="match status" value="1"/>
</dbReference>
<dbReference type="InterPro" id="IPR050204">
    <property type="entry name" value="AraC_XylS_family_regulators"/>
</dbReference>
<dbReference type="Gene3D" id="1.10.10.60">
    <property type="entry name" value="Homeodomain-like"/>
    <property type="match status" value="1"/>
</dbReference>
<proteinExistence type="predicted"/>
<dbReference type="SUPFAM" id="SSF46689">
    <property type="entry name" value="Homeodomain-like"/>
    <property type="match status" value="1"/>
</dbReference>
<name>A0ABX7P8A1_9BACT</name>
<keyword evidence="6" id="KW-1185">Reference proteome</keyword>
<keyword evidence="2" id="KW-0238">DNA-binding</keyword>
<dbReference type="EMBL" id="CP071090">
    <property type="protein sequence ID" value="QSQ26710.1"/>
    <property type="molecule type" value="Genomic_DNA"/>
</dbReference>
<reference evidence="5 6" key="1">
    <citation type="submission" date="2021-02" db="EMBL/GenBank/DDBJ databases">
        <title>De Novo genome assembly of isolated myxobacteria.</title>
        <authorList>
            <person name="Stevens D.C."/>
        </authorList>
    </citation>
    <scope>NUCLEOTIDE SEQUENCE [LARGE SCALE GENOMIC DNA]</scope>
    <source>
        <strain evidence="6">SCPEA02</strain>
    </source>
</reference>
<dbReference type="InterPro" id="IPR020449">
    <property type="entry name" value="Tscrpt_reg_AraC-type_HTH"/>
</dbReference>
<dbReference type="InterPro" id="IPR018062">
    <property type="entry name" value="HTH_AraC-typ_CS"/>
</dbReference>
<dbReference type="Proteomes" id="UP000662747">
    <property type="component" value="Chromosome"/>
</dbReference>
<dbReference type="InterPro" id="IPR009057">
    <property type="entry name" value="Homeodomain-like_sf"/>
</dbReference>
<organism evidence="5 6">
    <name type="scientific">Pyxidicoccus parkwayensis</name>
    <dbReference type="NCBI Taxonomy" id="2813578"/>
    <lineage>
        <taxon>Bacteria</taxon>
        <taxon>Pseudomonadati</taxon>
        <taxon>Myxococcota</taxon>
        <taxon>Myxococcia</taxon>
        <taxon>Myxococcales</taxon>
        <taxon>Cystobacterineae</taxon>
        <taxon>Myxococcaceae</taxon>
        <taxon>Pyxidicoccus</taxon>
    </lineage>
</organism>
<sequence>MAVNMEPGRNGRCQNLARMNWELAFPMRTLLHGRELFVGEWHCAGGSPRPPCWRERALYHEVDLLQAGTHVRDLGHQRNVVDSTTAALHAPSDEYWMAAPTERPQRGTLLLLRGTLAEELIPRLPTRNCSVSPQAARLHAQLLHAVDPLAREETALSLVQCVLSDARAQPERAQVVSRAWRRLSEELQHVVATRFKERLSLEVMASACRTSAFHASRVFRAVTGETLHRHLTRVRLRAALFELPGAAGRLTELALAMGFSSHSHFTQAFQEEFGCAPSSLVGGPARGRKVPPREKD</sequence>
<dbReference type="Pfam" id="PF12833">
    <property type="entry name" value="HTH_18"/>
    <property type="match status" value="1"/>
</dbReference>
<gene>
    <name evidence="5" type="ORF">JY651_18045</name>
</gene>
<evidence type="ECO:0000313" key="6">
    <source>
        <dbReference type="Proteomes" id="UP000662747"/>
    </source>
</evidence>
<dbReference type="PROSITE" id="PS00041">
    <property type="entry name" value="HTH_ARAC_FAMILY_1"/>
    <property type="match status" value="1"/>
</dbReference>
<dbReference type="PRINTS" id="PR00032">
    <property type="entry name" value="HTHARAC"/>
</dbReference>
<dbReference type="RefSeq" id="WP_206728253.1">
    <property type="nucleotide sequence ID" value="NZ_CP071090.1"/>
</dbReference>
<feature type="domain" description="HTH araC/xylS-type" evidence="4">
    <location>
        <begin position="185"/>
        <end position="283"/>
    </location>
</feature>
<keyword evidence="3" id="KW-0804">Transcription</keyword>
<protein>
    <submittedName>
        <fullName evidence="5">Helix-turn-helix transcriptional regulator</fullName>
    </submittedName>
</protein>
<evidence type="ECO:0000313" key="5">
    <source>
        <dbReference type="EMBL" id="QSQ26710.1"/>
    </source>
</evidence>
<evidence type="ECO:0000256" key="1">
    <source>
        <dbReference type="ARBA" id="ARBA00023015"/>
    </source>
</evidence>
<dbReference type="PANTHER" id="PTHR46796">
    <property type="entry name" value="HTH-TYPE TRANSCRIPTIONAL ACTIVATOR RHAS-RELATED"/>
    <property type="match status" value="1"/>
</dbReference>
<accession>A0ABX7P8A1</accession>
<evidence type="ECO:0000256" key="2">
    <source>
        <dbReference type="ARBA" id="ARBA00023125"/>
    </source>
</evidence>